<keyword evidence="1" id="KW-1133">Transmembrane helix</keyword>
<dbReference type="EMBL" id="CP019312">
    <property type="protein sequence ID" value="APX11236.1"/>
    <property type="molecule type" value="Genomic_DNA"/>
</dbReference>
<evidence type="ECO:0000313" key="3">
    <source>
        <dbReference type="Proteomes" id="UP000186336"/>
    </source>
</evidence>
<accession>A0A1P8MT26</accession>
<reference evidence="2 3" key="1">
    <citation type="submission" date="2017-01" db="EMBL/GenBank/DDBJ databases">
        <title>Complete genome of Tateyamaria omphalii DOK1-4 isolated from seawater in Dokdo.</title>
        <authorList>
            <person name="Kim J.H."/>
            <person name="Chi W.-J."/>
        </authorList>
    </citation>
    <scope>NUCLEOTIDE SEQUENCE [LARGE SCALE GENOMIC DNA]</scope>
    <source>
        <strain evidence="2 3">DOK1-4</strain>
    </source>
</reference>
<dbReference type="KEGG" id="tom:BWR18_05695"/>
<sequence length="78" mass="8064">MRIIGPDTTGVGASTTTVVLDVVVVLVVDVGDFAAVLVVVDVARGLRVLVPVVLVVDFVVRVAIFGLMSLDCLALTLT</sequence>
<dbReference type="AlphaFoldDB" id="A0A1P8MT26"/>
<keyword evidence="1" id="KW-0812">Transmembrane</keyword>
<evidence type="ECO:0000256" key="1">
    <source>
        <dbReference type="SAM" id="Phobius"/>
    </source>
</evidence>
<evidence type="ECO:0000313" key="2">
    <source>
        <dbReference type="EMBL" id="APX11236.1"/>
    </source>
</evidence>
<gene>
    <name evidence="2" type="ORF">BWR18_05695</name>
</gene>
<protein>
    <submittedName>
        <fullName evidence="2">Uncharacterized protein</fullName>
    </submittedName>
</protein>
<keyword evidence="1" id="KW-0472">Membrane</keyword>
<name>A0A1P8MT26_9RHOB</name>
<feature type="transmembrane region" description="Helical" evidence="1">
    <location>
        <begin position="18"/>
        <end position="40"/>
    </location>
</feature>
<keyword evidence="3" id="KW-1185">Reference proteome</keyword>
<dbReference type="Proteomes" id="UP000186336">
    <property type="component" value="Chromosome"/>
</dbReference>
<proteinExistence type="predicted"/>
<organism evidence="2 3">
    <name type="scientific">Tateyamaria omphalii</name>
    <dbReference type="NCBI Taxonomy" id="299262"/>
    <lineage>
        <taxon>Bacteria</taxon>
        <taxon>Pseudomonadati</taxon>
        <taxon>Pseudomonadota</taxon>
        <taxon>Alphaproteobacteria</taxon>
        <taxon>Rhodobacterales</taxon>
        <taxon>Roseobacteraceae</taxon>
        <taxon>Tateyamaria</taxon>
    </lineage>
</organism>
<feature type="transmembrane region" description="Helical" evidence="1">
    <location>
        <begin position="52"/>
        <end position="77"/>
    </location>
</feature>